<dbReference type="PANTHER" id="PTHR31297:SF34">
    <property type="entry name" value="GLUCAN 1,3-BETA-GLUCOSIDASE 2"/>
    <property type="match status" value="1"/>
</dbReference>
<keyword evidence="9" id="KW-1185">Reference proteome</keyword>
<evidence type="ECO:0000256" key="2">
    <source>
        <dbReference type="ARBA" id="ARBA00022801"/>
    </source>
</evidence>
<keyword evidence="3" id="KW-0325">Glycoprotein</keyword>
<dbReference type="GO" id="GO:0009986">
    <property type="term" value="C:cell surface"/>
    <property type="evidence" value="ECO:0007669"/>
    <property type="project" value="TreeGrafter"/>
</dbReference>
<dbReference type="PANTHER" id="PTHR31297">
    <property type="entry name" value="GLUCAN ENDO-1,6-BETA-GLUCOSIDASE B"/>
    <property type="match status" value="1"/>
</dbReference>
<evidence type="ECO:0000256" key="4">
    <source>
        <dbReference type="ARBA" id="ARBA00023295"/>
    </source>
</evidence>
<sequence length="136" mass="15404">MYRILNEPAIFMLDKARVEMWYNDAFSVMRNIIGAGKGLWGILHDGFLGMQSWEDSMPCAGRLALDVHQYIFFDQDLIRLSRADQAKFPCDVWSKDIQRSSIKFGPTVVGEFSSATNDCATYLNGVGAGYRWDGTF</sequence>
<proteinExistence type="inferred from homology"/>
<dbReference type="EC" id="3.2.1.58" evidence="7"/>
<evidence type="ECO:0000256" key="7">
    <source>
        <dbReference type="ARBA" id="ARBA00038929"/>
    </source>
</evidence>
<accession>A0A9P6N115</accession>
<dbReference type="GO" id="GO:0005576">
    <property type="term" value="C:extracellular region"/>
    <property type="evidence" value="ECO:0007669"/>
    <property type="project" value="TreeGrafter"/>
</dbReference>
<dbReference type="GO" id="GO:0071555">
    <property type="term" value="P:cell wall organization"/>
    <property type="evidence" value="ECO:0007669"/>
    <property type="project" value="UniProtKB-KW"/>
</dbReference>
<evidence type="ECO:0000256" key="5">
    <source>
        <dbReference type="ARBA" id="ARBA00023316"/>
    </source>
</evidence>
<dbReference type="AlphaFoldDB" id="A0A9P6N115"/>
<dbReference type="InterPro" id="IPR050386">
    <property type="entry name" value="Glycosyl_hydrolase_5"/>
</dbReference>
<evidence type="ECO:0000313" key="9">
    <source>
        <dbReference type="Proteomes" id="UP000703661"/>
    </source>
</evidence>
<dbReference type="GO" id="GO:0009251">
    <property type="term" value="P:glucan catabolic process"/>
    <property type="evidence" value="ECO:0007669"/>
    <property type="project" value="TreeGrafter"/>
</dbReference>
<dbReference type="SUPFAM" id="SSF51445">
    <property type="entry name" value="(Trans)glycosidases"/>
    <property type="match status" value="1"/>
</dbReference>
<comment type="similarity">
    <text evidence="1">Belongs to the glycosyl hydrolase 5 (cellulase A) family.</text>
</comment>
<evidence type="ECO:0000256" key="3">
    <source>
        <dbReference type="ARBA" id="ARBA00023180"/>
    </source>
</evidence>
<dbReference type="Proteomes" id="UP000703661">
    <property type="component" value="Unassembled WGS sequence"/>
</dbReference>
<keyword evidence="2" id="KW-0378">Hydrolase</keyword>
<evidence type="ECO:0000256" key="6">
    <source>
        <dbReference type="ARBA" id="ARBA00036824"/>
    </source>
</evidence>
<gene>
    <name evidence="8" type="ORF">BGZ80_003846</name>
</gene>
<reference evidence="8" key="1">
    <citation type="journal article" date="2020" name="Fungal Divers.">
        <title>Resolving the Mortierellaceae phylogeny through synthesis of multi-gene phylogenetics and phylogenomics.</title>
        <authorList>
            <person name="Vandepol N."/>
            <person name="Liber J."/>
            <person name="Desiro A."/>
            <person name="Na H."/>
            <person name="Kennedy M."/>
            <person name="Barry K."/>
            <person name="Grigoriev I.V."/>
            <person name="Miller A.N."/>
            <person name="O'Donnell K."/>
            <person name="Stajich J.E."/>
            <person name="Bonito G."/>
        </authorList>
    </citation>
    <scope>NUCLEOTIDE SEQUENCE</scope>
    <source>
        <strain evidence="8">NRRL 2769</strain>
    </source>
</reference>
<keyword evidence="4" id="KW-0326">Glycosidase</keyword>
<comment type="catalytic activity">
    <reaction evidence="6">
        <text>Successive hydrolysis of beta-D-glucose units from the non-reducing ends of (1-&gt;3)-beta-D-glucans, releasing alpha-glucose.</text>
        <dbReference type="EC" id="3.2.1.58"/>
    </reaction>
</comment>
<dbReference type="InterPro" id="IPR017853">
    <property type="entry name" value="GH"/>
</dbReference>
<evidence type="ECO:0000256" key="1">
    <source>
        <dbReference type="ARBA" id="ARBA00005641"/>
    </source>
</evidence>
<dbReference type="GO" id="GO:0004338">
    <property type="term" value="F:glucan exo-1,3-beta-glucosidase activity"/>
    <property type="evidence" value="ECO:0007669"/>
    <property type="project" value="UniProtKB-EC"/>
</dbReference>
<evidence type="ECO:0000313" key="8">
    <source>
        <dbReference type="EMBL" id="KAG0020657.1"/>
    </source>
</evidence>
<comment type="caution">
    <text evidence="8">The sequence shown here is derived from an EMBL/GenBank/DDBJ whole genome shotgun (WGS) entry which is preliminary data.</text>
</comment>
<keyword evidence="5" id="KW-0961">Cell wall biogenesis/degradation</keyword>
<name>A0A9P6N115_9FUNG</name>
<dbReference type="EMBL" id="JAAAID010000204">
    <property type="protein sequence ID" value="KAG0020657.1"/>
    <property type="molecule type" value="Genomic_DNA"/>
</dbReference>
<organism evidence="8 9">
    <name type="scientific">Entomortierella chlamydospora</name>
    <dbReference type="NCBI Taxonomy" id="101097"/>
    <lineage>
        <taxon>Eukaryota</taxon>
        <taxon>Fungi</taxon>
        <taxon>Fungi incertae sedis</taxon>
        <taxon>Mucoromycota</taxon>
        <taxon>Mortierellomycotina</taxon>
        <taxon>Mortierellomycetes</taxon>
        <taxon>Mortierellales</taxon>
        <taxon>Mortierellaceae</taxon>
        <taxon>Entomortierella</taxon>
    </lineage>
</organism>
<protein>
    <recommendedName>
        <fullName evidence="7">glucan 1,3-beta-glucosidase</fullName>
        <ecNumber evidence="7">3.2.1.58</ecNumber>
    </recommendedName>
</protein>
<dbReference type="Gene3D" id="3.20.20.80">
    <property type="entry name" value="Glycosidases"/>
    <property type="match status" value="1"/>
</dbReference>